<keyword evidence="6" id="KW-1185">Reference proteome</keyword>
<evidence type="ECO:0000259" key="2">
    <source>
        <dbReference type="Pfam" id="PF00501"/>
    </source>
</evidence>
<reference evidence="5 6" key="1">
    <citation type="journal article" date="2019" name="Genome Biol. Evol.">
        <title>Day and night: Metabolic profiles and evolutionary relationships of six axenic non-marine cyanobacteria.</title>
        <authorList>
            <person name="Will S.E."/>
            <person name="Henke P."/>
            <person name="Boedeker C."/>
            <person name="Huang S."/>
            <person name="Brinkmann H."/>
            <person name="Rohde M."/>
            <person name="Jarek M."/>
            <person name="Friedl T."/>
            <person name="Seufert S."/>
            <person name="Schumacher M."/>
            <person name="Overmann J."/>
            <person name="Neumann-Schaal M."/>
            <person name="Petersen J."/>
        </authorList>
    </citation>
    <scope>NUCLEOTIDE SEQUENCE [LARGE SCALE GENOMIC DNA]</scope>
    <source>
        <strain evidence="5 6">SAG 39.79</strain>
    </source>
</reference>
<comment type="caution">
    <text evidence="5">The sequence shown here is derived from an EMBL/GenBank/DDBJ whole genome shotgun (WGS) entry which is preliminary data.</text>
</comment>
<proteinExistence type="inferred from homology"/>
<evidence type="ECO:0000313" key="5">
    <source>
        <dbReference type="EMBL" id="RUT04901.1"/>
    </source>
</evidence>
<dbReference type="Pfam" id="PF00501">
    <property type="entry name" value="AMP-binding"/>
    <property type="match status" value="1"/>
</dbReference>
<dbReference type="InterPro" id="IPR032387">
    <property type="entry name" value="ACAS_N"/>
</dbReference>
<comment type="similarity">
    <text evidence="1">Belongs to the ATP-dependent AMP-binding enzyme family.</text>
</comment>
<dbReference type="Gene3D" id="3.30.300.30">
    <property type="match status" value="1"/>
</dbReference>
<protein>
    <submittedName>
        <fullName evidence="5">Acetyl-CoA synthetase</fullName>
    </submittedName>
</protein>
<evidence type="ECO:0000256" key="1">
    <source>
        <dbReference type="ARBA" id="ARBA00006432"/>
    </source>
</evidence>
<evidence type="ECO:0000259" key="4">
    <source>
        <dbReference type="Pfam" id="PF16177"/>
    </source>
</evidence>
<dbReference type="InterPro" id="IPR042099">
    <property type="entry name" value="ANL_N_sf"/>
</dbReference>
<dbReference type="RefSeq" id="WP_106166901.1">
    <property type="nucleotide sequence ID" value="NZ_JAVKZF010000001.1"/>
</dbReference>
<feature type="domain" description="Acetyl-coenzyme A synthetase N-terminal" evidence="4">
    <location>
        <begin position="101"/>
        <end position="158"/>
    </location>
</feature>
<accession>A0AB37UCI3</accession>
<evidence type="ECO:0000259" key="3">
    <source>
        <dbReference type="Pfam" id="PF13193"/>
    </source>
</evidence>
<dbReference type="InterPro" id="IPR045851">
    <property type="entry name" value="AMP-bd_C_sf"/>
</dbReference>
<organism evidence="5 6">
    <name type="scientific">Chroococcidiopsis cubana SAG 39.79</name>
    <dbReference type="NCBI Taxonomy" id="388085"/>
    <lineage>
        <taxon>Bacteria</taxon>
        <taxon>Bacillati</taxon>
        <taxon>Cyanobacteriota</taxon>
        <taxon>Cyanophyceae</taxon>
        <taxon>Chroococcidiopsidales</taxon>
        <taxon>Chroococcidiopsidaceae</taxon>
        <taxon>Chroococcidiopsis</taxon>
    </lineage>
</organism>
<evidence type="ECO:0000313" key="6">
    <source>
        <dbReference type="Proteomes" id="UP000282574"/>
    </source>
</evidence>
<dbReference type="PANTHER" id="PTHR44378:SF2">
    <property type="entry name" value="ACYL-ACTIVATING ENZYME 17, PEROXISOMAL-RELATED"/>
    <property type="match status" value="1"/>
</dbReference>
<dbReference type="PANTHER" id="PTHR44378">
    <property type="entry name" value="ACYL-ACTIVATING ENZYME 17, PEROXISOMAL-RELATED"/>
    <property type="match status" value="1"/>
</dbReference>
<dbReference type="PROSITE" id="PS00455">
    <property type="entry name" value="AMP_BINDING"/>
    <property type="match status" value="1"/>
</dbReference>
<dbReference type="Pfam" id="PF16177">
    <property type="entry name" value="ACAS_N"/>
    <property type="match status" value="1"/>
</dbReference>
<feature type="domain" description="AMP-binding enzyme C-terminal" evidence="3">
    <location>
        <begin position="606"/>
        <end position="686"/>
    </location>
</feature>
<dbReference type="Gene3D" id="3.40.50.12780">
    <property type="entry name" value="N-terminal domain of ligase-like"/>
    <property type="match status" value="1"/>
</dbReference>
<dbReference type="Pfam" id="PF13193">
    <property type="entry name" value="AMP-binding_C"/>
    <property type="match status" value="1"/>
</dbReference>
<dbReference type="EMBL" id="RSCK01000081">
    <property type="protein sequence ID" value="RUT04901.1"/>
    <property type="molecule type" value="Genomic_DNA"/>
</dbReference>
<dbReference type="InterPro" id="IPR025110">
    <property type="entry name" value="AMP-bd_C"/>
</dbReference>
<gene>
    <name evidence="5" type="primary">acs</name>
    <name evidence="5" type="ORF">DSM107010_56470</name>
</gene>
<name>A0AB37UCI3_9CYAN</name>
<sequence length="711" mass="78119">MKQLSLEQIVNCGVDRQTAIAILPQVERWLAALPAVECWQQLTRHILKPDCPFALHELLYETTFSDWDASQKPALAWFPSQEEIESTNIAALMHQLQIASYREFHAWSVQNRDRFWEMTIQRLGIRFRQKYTQIVDLSRGVEFPQWLVNARFNIVESCFQAPENSPAIVFQQDGVLSTMTYGELHALSNRVANGLVDWGFRPGDAIAIAMPMTAESVAIYLGIIKAGCVVVSIADSFAANEIAVRLRITQAKAIFTQDYIQRGSKQLPLYTKVIDADAPKAVVLSLDTSVSGTLRSGDLAWQKFLSSNEQFDAVATASEAYTNILFSSGTTGEPKAIPWTQTTPLKGAVDGHLHQDIHPGDVVAWSTNLGWMMGPWLIYASLINRATIALYYDAPTERGFGQFIQAARVNMLGVVPSLVSIWKTTACMQGLDWSAIKAFSSTGECSNPQDMLFLMSLAGYKPIIEYCGGTEIGGAYITGTLVQPAAPATFTTPALGLDFVILAGDRPTNKGELFIIPPSIGLSTTLLNKDHHHVYFADTPSLPSAVRAGLSDQFANQPVTPQVNPPLLSLRRHGDWIEHLPNGYYRACGRVDDTMNLGGIKVSAVEIEQVLNSVAGIYQTAAIAVSPPEGGPSQLVIFAVVAPDRQQDKATLKTQLQKAIASQLNPLFKIYDLAIVDALPRTASNKLMRRALRDRASSTNVFNKCLMTNDE</sequence>
<dbReference type="InterPro" id="IPR000873">
    <property type="entry name" value="AMP-dep_synth/lig_dom"/>
</dbReference>
<dbReference type="Proteomes" id="UP000282574">
    <property type="component" value="Unassembled WGS sequence"/>
</dbReference>
<dbReference type="InterPro" id="IPR020845">
    <property type="entry name" value="AMP-binding_CS"/>
</dbReference>
<feature type="domain" description="AMP-dependent synthetase/ligase" evidence="2">
    <location>
        <begin position="161"/>
        <end position="516"/>
    </location>
</feature>
<dbReference type="AlphaFoldDB" id="A0AB37UCI3"/>
<dbReference type="SUPFAM" id="SSF56801">
    <property type="entry name" value="Acetyl-CoA synthetase-like"/>
    <property type="match status" value="1"/>
</dbReference>